<sequence>MNAAQSLGKHVAIVALALVGPAVLLSAIPTDAQELPSLEQLLTKEEQAKLGVTSMSPEKREVMRGALIRTFRQGYRAAQSADRPGGAGTGTSVVETQVDGEFNGWEGETIIKLMNDQIWQQTEYHYEYRYAYMPKVLIYPSGGGHKMRVDGTSKPIGVQRLR</sequence>
<name>A0A0R3LY05_9BRAD</name>
<reference evidence="1 2" key="1">
    <citation type="submission" date="2014-03" db="EMBL/GenBank/DDBJ databases">
        <title>Bradyrhizobium valentinum sp. nov., isolated from effective nodules of Lupinus mariae-josephae, a lupine endemic of basic-lime soils in Eastern Spain.</title>
        <authorList>
            <person name="Duran D."/>
            <person name="Rey L."/>
            <person name="Navarro A."/>
            <person name="Busquets A."/>
            <person name="Imperial J."/>
            <person name="Ruiz-Argueso T."/>
        </authorList>
    </citation>
    <scope>NUCLEOTIDE SEQUENCE [LARGE SCALE GENOMIC DNA]</scope>
    <source>
        <strain evidence="1 2">PAC68</strain>
    </source>
</reference>
<dbReference type="OrthoDB" id="8481043at2"/>
<gene>
    <name evidence="1" type="ORF">CQ12_06140</name>
</gene>
<accession>A0A0R3LY05</accession>
<dbReference type="RefSeq" id="WP_057835282.1">
    <property type="nucleotide sequence ID" value="NZ_LLXZ01000064.1"/>
</dbReference>
<organism evidence="1 2">
    <name type="scientific">Bradyrhizobium jicamae</name>
    <dbReference type="NCBI Taxonomy" id="280332"/>
    <lineage>
        <taxon>Bacteria</taxon>
        <taxon>Pseudomonadati</taxon>
        <taxon>Pseudomonadota</taxon>
        <taxon>Alphaproteobacteria</taxon>
        <taxon>Hyphomicrobiales</taxon>
        <taxon>Nitrobacteraceae</taxon>
        <taxon>Bradyrhizobium</taxon>
    </lineage>
</organism>
<comment type="caution">
    <text evidence="1">The sequence shown here is derived from an EMBL/GenBank/DDBJ whole genome shotgun (WGS) entry which is preliminary data.</text>
</comment>
<proteinExistence type="predicted"/>
<dbReference type="EMBL" id="LLXZ01000064">
    <property type="protein sequence ID" value="KRR09987.1"/>
    <property type="molecule type" value="Genomic_DNA"/>
</dbReference>
<protein>
    <submittedName>
        <fullName evidence="1">Uncharacterized protein</fullName>
    </submittedName>
</protein>
<evidence type="ECO:0000313" key="1">
    <source>
        <dbReference type="EMBL" id="KRR09987.1"/>
    </source>
</evidence>
<evidence type="ECO:0000313" key="2">
    <source>
        <dbReference type="Proteomes" id="UP000050863"/>
    </source>
</evidence>
<dbReference type="AlphaFoldDB" id="A0A0R3LY05"/>
<keyword evidence="2" id="KW-1185">Reference proteome</keyword>
<dbReference type="Proteomes" id="UP000050863">
    <property type="component" value="Unassembled WGS sequence"/>
</dbReference>